<dbReference type="InterPro" id="IPR001128">
    <property type="entry name" value="Cyt_P450"/>
</dbReference>
<dbReference type="InterPro" id="IPR036396">
    <property type="entry name" value="Cyt_P450_sf"/>
</dbReference>
<keyword evidence="4" id="KW-0408">Iron</keyword>
<evidence type="ECO:0000313" key="6">
    <source>
        <dbReference type="Proteomes" id="UP000825002"/>
    </source>
</evidence>
<keyword evidence="3 4" id="KW-0503">Monooxygenase</keyword>
<dbReference type="Gene3D" id="1.10.630.10">
    <property type="entry name" value="Cytochrome P450"/>
    <property type="match status" value="1"/>
</dbReference>
<reference evidence="5 6" key="1">
    <citation type="submission" date="2020-10" db="EMBL/GenBank/DDBJ databases">
        <authorList>
            <person name="Klimov P.B."/>
            <person name="Dyachkov S.M."/>
            <person name="Chetverikov P.E."/>
        </authorList>
    </citation>
    <scope>NUCLEOTIDE SEQUENCE [LARGE SCALE GENOMIC DNA]</scope>
    <source>
        <strain evidence="5">BMOC 18-1129-001#AD2665</strain>
        <tissue evidence="5">Entire mites</tissue>
    </source>
</reference>
<evidence type="ECO:0000256" key="2">
    <source>
        <dbReference type="ARBA" id="ARBA00010617"/>
    </source>
</evidence>
<evidence type="ECO:0000313" key="5">
    <source>
        <dbReference type="EMBL" id="KAG9510206.1"/>
    </source>
</evidence>
<organism evidence="5 6">
    <name type="scientific">Fragariocoptes setiger</name>
    <dbReference type="NCBI Taxonomy" id="1670756"/>
    <lineage>
        <taxon>Eukaryota</taxon>
        <taxon>Metazoa</taxon>
        <taxon>Ecdysozoa</taxon>
        <taxon>Arthropoda</taxon>
        <taxon>Chelicerata</taxon>
        <taxon>Arachnida</taxon>
        <taxon>Acari</taxon>
        <taxon>Acariformes</taxon>
        <taxon>Trombidiformes</taxon>
        <taxon>Prostigmata</taxon>
        <taxon>Eupodina</taxon>
        <taxon>Eriophyoidea</taxon>
        <taxon>Phytoptidae</taxon>
        <taxon>Fragariocoptes</taxon>
    </lineage>
</organism>
<keyword evidence="6" id="KW-1185">Reference proteome</keyword>
<dbReference type="PANTHER" id="PTHR24305">
    <property type="entry name" value="CYTOCHROME P450"/>
    <property type="match status" value="1"/>
</dbReference>
<dbReference type="PROSITE" id="PS00086">
    <property type="entry name" value="CYTOCHROME_P450"/>
    <property type="match status" value="1"/>
</dbReference>
<evidence type="ECO:0000256" key="3">
    <source>
        <dbReference type="ARBA" id="ARBA00023033"/>
    </source>
</evidence>
<dbReference type="SUPFAM" id="SSF48264">
    <property type="entry name" value="Cytochrome P450"/>
    <property type="match status" value="1"/>
</dbReference>
<gene>
    <name evidence="5" type="primary">CYP3A12</name>
    <name evidence="5" type="ORF">GZH46_01256</name>
</gene>
<comment type="similarity">
    <text evidence="2 4">Belongs to the cytochrome P450 family.</text>
</comment>
<accession>A0ABQ7S9Y1</accession>
<name>A0ABQ7S9Y1_9ACAR</name>
<dbReference type="InterPro" id="IPR002401">
    <property type="entry name" value="Cyt_P450_E_grp-I"/>
</dbReference>
<keyword evidence="4" id="KW-0479">Metal-binding</keyword>
<dbReference type="Proteomes" id="UP000825002">
    <property type="component" value="Unassembled WGS sequence"/>
</dbReference>
<evidence type="ECO:0000256" key="1">
    <source>
        <dbReference type="ARBA" id="ARBA00001971"/>
    </source>
</evidence>
<dbReference type="EMBL" id="JAIFTH010000203">
    <property type="protein sequence ID" value="KAG9510206.1"/>
    <property type="molecule type" value="Genomic_DNA"/>
</dbReference>
<comment type="caution">
    <text evidence="5">The sequence shown here is derived from an EMBL/GenBank/DDBJ whole genome shotgun (WGS) entry which is preliminary data.</text>
</comment>
<protein>
    <submittedName>
        <fullName evidence="5">Cytochrome P450 3A12</fullName>
    </submittedName>
</protein>
<evidence type="ECO:0000256" key="4">
    <source>
        <dbReference type="RuleBase" id="RU000461"/>
    </source>
</evidence>
<comment type="cofactor">
    <cofactor evidence="1">
        <name>heme</name>
        <dbReference type="ChEBI" id="CHEBI:30413"/>
    </cofactor>
</comment>
<dbReference type="InterPro" id="IPR050121">
    <property type="entry name" value="Cytochrome_P450_monoxygenase"/>
</dbReference>
<dbReference type="InterPro" id="IPR017972">
    <property type="entry name" value="Cyt_P450_CS"/>
</dbReference>
<keyword evidence="4" id="KW-0349">Heme</keyword>
<proteinExistence type="inferred from homology"/>
<dbReference type="PANTHER" id="PTHR24305:SF166">
    <property type="entry name" value="CYTOCHROME P450 12A4, MITOCHONDRIAL-RELATED"/>
    <property type="match status" value="1"/>
</dbReference>
<dbReference type="PRINTS" id="PR00385">
    <property type="entry name" value="P450"/>
</dbReference>
<keyword evidence="4" id="KW-0560">Oxidoreductase</keyword>
<dbReference type="PRINTS" id="PR00463">
    <property type="entry name" value="EP450I"/>
</dbReference>
<dbReference type="Pfam" id="PF00067">
    <property type="entry name" value="p450"/>
    <property type="match status" value="1"/>
</dbReference>
<sequence length="353" mass="40930">MPGNNRCTTNMSKIKHPDIQQDLANASSALCNYIERRAAPKTCINVVKLFKRFTADVVMRVSFEHSNEIDYESNSNTVLDLLILLTEKIYDPKFVWFQYIPLLRPVALMLDRLTTNYRGRVVKLAEHSLQDRTVRTSLPRLKHKLLDAYDQQRLTDKELIGNTSFFLAAAWDTTAQTLTALMWLLAKHPNEQIRLRDDIVRDGPQSKYLEYCIKETLRLYPPALTARELSTDIEWNGMRLRKGMMLTANVFTLHRSVKYWGHDSDLFRPERFVPEHCKHFHKSQFFAFGMGPRNCVGGKLAMCQMQILVSRILVNYEIELCPSSPELLDVYTPMLFVPMIKGPVELNFIKRAL</sequence>